<dbReference type="KEGG" id="rdn:HMPREF0733_11078"/>
<accession>E3H3Z4</accession>
<dbReference type="RefSeq" id="WP_013398307.1">
    <property type="nucleotide sequence ID" value="NC_014643.1"/>
</dbReference>
<reference evidence="2" key="1">
    <citation type="submission" date="2010-10" db="EMBL/GenBank/DDBJ databases">
        <title>The complete genome of Rothia dentocariosa ATCC 17931.</title>
        <authorList>
            <person name="Muzny D."/>
            <person name="Qin X."/>
            <person name="Buhay C."/>
            <person name="Dugan-Rocha S."/>
            <person name="Ding Y."/>
            <person name="Chen G."/>
            <person name="Hawes A."/>
            <person name="Holder M."/>
            <person name="Jhangiani S."/>
            <person name="Johnson A."/>
            <person name="Khan Z."/>
            <person name="Li Z."/>
            <person name="Liu W."/>
            <person name="Liu X."/>
            <person name="Perez L."/>
            <person name="Shen H."/>
            <person name="Wang Q."/>
            <person name="Watt J."/>
            <person name="Xi L."/>
            <person name="Xin Y."/>
            <person name="Zhou J."/>
            <person name="Deng J."/>
            <person name="Jiang H."/>
            <person name="Liu Y."/>
            <person name="Qu J."/>
            <person name="Song X.-Z."/>
            <person name="Zhang L."/>
            <person name="Villasana D."/>
            <person name="Johnson A."/>
            <person name="Liu J."/>
            <person name="Liyanage D."/>
            <person name="Lorensuhewa L."/>
            <person name="Robinson T."/>
            <person name="Song A."/>
            <person name="Song B.-B."/>
            <person name="Dinh H."/>
            <person name="Thornton R."/>
            <person name="Coyle M."/>
            <person name="Francisco L."/>
            <person name="Jackson L."/>
            <person name="Javaid M."/>
            <person name="Korchina V."/>
            <person name="Kovar C."/>
            <person name="Mata R."/>
            <person name="Mathew T."/>
            <person name="Ngo R."/>
            <person name="Nguyen L."/>
            <person name="Nguyen N."/>
            <person name="Okwuonu G."/>
            <person name="Ongeri F."/>
            <person name="Pham C."/>
            <person name="Simmons D."/>
            <person name="Wilczek-Boney K."/>
            <person name="Hale W."/>
            <person name="Jakkamsetti A."/>
            <person name="Pham P."/>
            <person name="Ruth R."/>
            <person name="San Lucas F."/>
            <person name="Warren J."/>
            <person name="Zhang J."/>
            <person name="Zhao Z."/>
            <person name="Zhou C."/>
            <person name="Zhu D."/>
            <person name="Lee S."/>
            <person name="Bess C."/>
            <person name="Blankenburg K."/>
            <person name="Forbes L."/>
            <person name="Fu Q."/>
            <person name="Gubbala S."/>
            <person name="Hirani K."/>
            <person name="Jayaseelan J.C."/>
            <person name="Lara F."/>
            <person name="Munidasa M."/>
            <person name="Palculict T."/>
            <person name="Patil S."/>
            <person name="Pu L.-L."/>
            <person name="Saada N."/>
            <person name="Tang L."/>
            <person name="Weissenberger G."/>
            <person name="Zhu Y."/>
            <person name="Hemphill L."/>
            <person name="Shang Y."/>
            <person name="Youmans B."/>
            <person name="Ayvaz T."/>
            <person name="Ross M."/>
            <person name="Santibanez J."/>
            <person name="Aqrawi P."/>
            <person name="Gross S."/>
            <person name="Joshi V."/>
            <person name="Fowler G."/>
            <person name="Nazareth L."/>
            <person name="Reid J."/>
            <person name="Worley K."/>
            <person name="Petrosino J."/>
            <person name="Highlander S."/>
            <person name="Gibbs R."/>
        </authorList>
    </citation>
    <scope>NUCLEOTIDE SEQUENCE [LARGE SCALE GENOMIC DNA]</scope>
    <source>
        <strain evidence="2">ATCC 17931 / CDC X599 / XDIA</strain>
    </source>
</reference>
<dbReference type="EMBL" id="CP002280">
    <property type="protein sequence ID" value="ADP40535.1"/>
    <property type="molecule type" value="Genomic_DNA"/>
</dbReference>
<proteinExistence type="predicted"/>
<dbReference type="HOGENOM" id="CLU_3295943_0_0_11"/>
<protein>
    <submittedName>
        <fullName evidence="1">Uncharacterized protein</fullName>
    </submittedName>
</protein>
<dbReference type="GeneID" id="79382564"/>
<organism evidence="1 2">
    <name type="scientific">Rothia dentocariosa (strain ATCC 17931 / CDC X599 / XDIA)</name>
    <dbReference type="NCBI Taxonomy" id="762948"/>
    <lineage>
        <taxon>Bacteria</taxon>
        <taxon>Bacillati</taxon>
        <taxon>Actinomycetota</taxon>
        <taxon>Actinomycetes</taxon>
        <taxon>Micrococcales</taxon>
        <taxon>Micrococcaceae</taxon>
        <taxon>Rothia</taxon>
    </lineage>
</organism>
<gene>
    <name evidence="1" type="ordered locus">HMPREF0733_11078</name>
</gene>
<evidence type="ECO:0000313" key="1">
    <source>
        <dbReference type="EMBL" id="ADP40535.1"/>
    </source>
</evidence>
<sequence>MNLYVFGLVLCSIDWEGSDTDVSVDALLGATLLDMGEGEI</sequence>
<evidence type="ECO:0000313" key="2">
    <source>
        <dbReference type="Proteomes" id="UP000000387"/>
    </source>
</evidence>
<dbReference type="Proteomes" id="UP000000387">
    <property type="component" value="Chromosome"/>
</dbReference>
<dbReference type="AlphaFoldDB" id="E3H3Z4"/>
<name>E3H3Z4_ROTDC</name>